<evidence type="ECO:0000256" key="1">
    <source>
        <dbReference type="SAM" id="Phobius"/>
    </source>
</evidence>
<comment type="caution">
    <text evidence="3">The sequence shown here is derived from an EMBL/GenBank/DDBJ whole genome shotgun (WGS) entry which is preliminary data.</text>
</comment>
<feature type="domain" description="Fatty acid desaturase" evidence="2">
    <location>
        <begin position="71"/>
        <end position="307"/>
    </location>
</feature>
<reference evidence="3 4" key="1">
    <citation type="submission" date="2024-09" db="EMBL/GenBank/DDBJ databases">
        <authorList>
            <person name="Zhang Z.-H."/>
        </authorList>
    </citation>
    <scope>NUCLEOTIDE SEQUENCE [LARGE SCALE GENOMIC DNA]</scope>
    <source>
        <strain evidence="3 4">HHTR114</strain>
    </source>
</reference>
<keyword evidence="3" id="KW-0560">Oxidoreductase</keyword>
<dbReference type="EMBL" id="JBHPON010000001">
    <property type="protein sequence ID" value="MFC6035553.1"/>
    <property type="molecule type" value="Genomic_DNA"/>
</dbReference>
<dbReference type="GO" id="GO:0016491">
    <property type="term" value="F:oxidoreductase activity"/>
    <property type="evidence" value="ECO:0007669"/>
    <property type="project" value="UniProtKB-KW"/>
</dbReference>
<sequence>MSVSEPAETQMQGAVLRAPSAVVGLDDIRNLKSVQRCAEAQIGGLAWPTIALSTSGIAAFALIISLTIAGVLPVWIAAILNLPVYFVLYTGLHETSHRNYHGRNKSMRWINHVFGLMIGWIMFYPYSMHDYIHLTHHANTNDLKKDPDAWMHGDSFMAVFARAATLPWRYWNFTIGNKLKEPGGVKFLAKILLQGAPTLIGVAVLISLGLWQVALIAWFGSLVIAVGILGVCFDWIVHHPHKDKSLLGGTRVFAARKGWKRYALKAALLGQNYHLIHHINPRTPFYRYDRVFERSEDFLRAQGVNIIDVS</sequence>
<keyword evidence="1" id="KW-1133">Transmembrane helix</keyword>
<protein>
    <submittedName>
        <fullName evidence="3">Fatty acid desaturase</fullName>
        <ecNumber evidence="3">1.14.19.-</ecNumber>
    </submittedName>
</protein>
<evidence type="ECO:0000313" key="4">
    <source>
        <dbReference type="Proteomes" id="UP001596116"/>
    </source>
</evidence>
<dbReference type="Pfam" id="PF00487">
    <property type="entry name" value="FA_desaturase"/>
    <property type="match status" value="1"/>
</dbReference>
<gene>
    <name evidence="3" type="ORF">ACFMB1_08370</name>
</gene>
<accession>A0ABW1KYN3</accession>
<feature type="transmembrane region" description="Helical" evidence="1">
    <location>
        <begin position="216"/>
        <end position="237"/>
    </location>
</feature>
<evidence type="ECO:0000313" key="3">
    <source>
        <dbReference type="EMBL" id="MFC6035553.1"/>
    </source>
</evidence>
<proteinExistence type="predicted"/>
<keyword evidence="1" id="KW-0812">Transmembrane</keyword>
<feature type="transmembrane region" description="Helical" evidence="1">
    <location>
        <begin position="57"/>
        <end position="88"/>
    </location>
</feature>
<feature type="transmembrane region" description="Helical" evidence="1">
    <location>
        <begin position="109"/>
        <end position="129"/>
    </location>
</feature>
<organism evidence="3 4">
    <name type="scientific">Hyphococcus aureus</name>
    <dbReference type="NCBI Taxonomy" id="2666033"/>
    <lineage>
        <taxon>Bacteria</taxon>
        <taxon>Pseudomonadati</taxon>
        <taxon>Pseudomonadota</taxon>
        <taxon>Alphaproteobacteria</taxon>
        <taxon>Parvularculales</taxon>
        <taxon>Parvularculaceae</taxon>
        <taxon>Hyphococcus</taxon>
    </lineage>
</organism>
<keyword evidence="1" id="KW-0472">Membrane</keyword>
<name>A0ABW1KYN3_9PROT</name>
<feature type="transmembrane region" description="Helical" evidence="1">
    <location>
        <begin position="191"/>
        <end position="210"/>
    </location>
</feature>
<dbReference type="RefSeq" id="WP_379879086.1">
    <property type="nucleotide sequence ID" value="NZ_JBHPON010000001.1"/>
</dbReference>
<dbReference type="Proteomes" id="UP001596116">
    <property type="component" value="Unassembled WGS sequence"/>
</dbReference>
<keyword evidence="4" id="KW-1185">Reference proteome</keyword>
<dbReference type="EC" id="1.14.19.-" evidence="3"/>
<dbReference type="InterPro" id="IPR005804">
    <property type="entry name" value="FA_desaturase_dom"/>
</dbReference>
<evidence type="ECO:0000259" key="2">
    <source>
        <dbReference type="Pfam" id="PF00487"/>
    </source>
</evidence>